<dbReference type="PANTHER" id="PTHR46927:SF3">
    <property type="entry name" value="THAP-TYPE DOMAIN-CONTAINING PROTEIN"/>
    <property type="match status" value="1"/>
</dbReference>
<dbReference type="PANTHER" id="PTHR46927">
    <property type="entry name" value="AGAP005574-PA"/>
    <property type="match status" value="1"/>
</dbReference>
<dbReference type="SMART" id="SM00692">
    <property type="entry name" value="DM3"/>
    <property type="match status" value="1"/>
</dbReference>
<evidence type="ECO:0000256" key="2">
    <source>
        <dbReference type="ARBA" id="ARBA00022771"/>
    </source>
</evidence>
<evidence type="ECO:0000256" key="5">
    <source>
        <dbReference type="PROSITE-ProRule" id="PRU00309"/>
    </source>
</evidence>
<evidence type="ECO:0000256" key="3">
    <source>
        <dbReference type="ARBA" id="ARBA00022833"/>
    </source>
</evidence>
<keyword evidence="8" id="KW-1185">Reference proteome</keyword>
<dbReference type="SMART" id="SM00980">
    <property type="entry name" value="THAP"/>
    <property type="match status" value="1"/>
</dbReference>
<name>A0AAN7VD11_9COLE</name>
<dbReference type="InterPro" id="IPR006612">
    <property type="entry name" value="THAP_Znf"/>
</dbReference>
<protein>
    <recommendedName>
        <fullName evidence="6">THAP-type domain-containing protein</fullName>
    </recommendedName>
</protein>
<sequence length="109" mass="12789">MTGCRCTVATCNNSLEKTRKGGQNVSYLNFPKNPEIRAIWMQKCRREGKWNYGSCRVCSVHFTEHDYGRMLSLNSARTVHPTNKRKKNLLKAFYCKSASIQKHQRNRYR</sequence>
<proteinExistence type="predicted"/>
<dbReference type="GO" id="GO:0003677">
    <property type="term" value="F:DNA binding"/>
    <property type="evidence" value="ECO:0007669"/>
    <property type="project" value="UniProtKB-UniRule"/>
</dbReference>
<evidence type="ECO:0000313" key="7">
    <source>
        <dbReference type="EMBL" id="KAK5643959.1"/>
    </source>
</evidence>
<dbReference type="InterPro" id="IPR052224">
    <property type="entry name" value="THAP_domain_protein"/>
</dbReference>
<evidence type="ECO:0000259" key="6">
    <source>
        <dbReference type="PROSITE" id="PS50950"/>
    </source>
</evidence>
<organism evidence="7 8">
    <name type="scientific">Pyrocoelia pectoralis</name>
    <dbReference type="NCBI Taxonomy" id="417401"/>
    <lineage>
        <taxon>Eukaryota</taxon>
        <taxon>Metazoa</taxon>
        <taxon>Ecdysozoa</taxon>
        <taxon>Arthropoda</taxon>
        <taxon>Hexapoda</taxon>
        <taxon>Insecta</taxon>
        <taxon>Pterygota</taxon>
        <taxon>Neoptera</taxon>
        <taxon>Endopterygota</taxon>
        <taxon>Coleoptera</taxon>
        <taxon>Polyphaga</taxon>
        <taxon>Elateriformia</taxon>
        <taxon>Elateroidea</taxon>
        <taxon>Lampyridae</taxon>
        <taxon>Lampyrinae</taxon>
        <taxon>Pyrocoelia</taxon>
    </lineage>
</organism>
<dbReference type="Proteomes" id="UP001329430">
    <property type="component" value="Chromosome 5"/>
</dbReference>
<keyword evidence="4 5" id="KW-0238">DNA-binding</keyword>
<keyword evidence="3" id="KW-0862">Zinc</keyword>
<dbReference type="PROSITE" id="PS50950">
    <property type="entry name" value="ZF_THAP"/>
    <property type="match status" value="1"/>
</dbReference>
<dbReference type="Gene3D" id="6.20.210.20">
    <property type="entry name" value="THAP domain"/>
    <property type="match status" value="1"/>
</dbReference>
<keyword evidence="1" id="KW-0479">Metal-binding</keyword>
<keyword evidence="2 5" id="KW-0863">Zinc-finger</keyword>
<accession>A0AAN7VD11</accession>
<dbReference type="Pfam" id="PF05485">
    <property type="entry name" value="THAP"/>
    <property type="match status" value="1"/>
</dbReference>
<dbReference type="SUPFAM" id="SSF57716">
    <property type="entry name" value="Glucocorticoid receptor-like (DNA-binding domain)"/>
    <property type="match status" value="1"/>
</dbReference>
<comment type="caution">
    <text evidence="7">The sequence shown here is derived from an EMBL/GenBank/DDBJ whole genome shotgun (WGS) entry which is preliminary data.</text>
</comment>
<feature type="domain" description="THAP-type" evidence="6">
    <location>
        <begin position="1"/>
        <end position="80"/>
    </location>
</feature>
<gene>
    <name evidence="7" type="ORF">RI129_007804</name>
</gene>
<evidence type="ECO:0000256" key="4">
    <source>
        <dbReference type="ARBA" id="ARBA00023125"/>
    </source>
</evidence>
<evidence type="ECO:0000313" key="8">
    <source>
        <dbReference type="Proteomes" id="UP001329430"/>
    </source>
</evidence>
<dbReference type="EMBL" id="JAVRBK010000005">
    <property type="protein sequence ID" value="KAK5643959.1"/>
    <property type="molecule type" value="Genomic_DNA"/>
</dbReference>
<reference evidence="7 8" key="1">
    <citation type="journal article" date="2024" name="Insects">
        <title>An Improved Chromosome-Level Genome Assembly of the Firefly Pyrocoelia pectoralis.</title>
        <authorList>
            <person name="Fu X."/>
            <person name="Meyer-Rochow V.B."/>
            <person name="Ballantyne L."/>
            <person name="Zhu X."/>
        </authorList>
    </citation>
    <scope>NUCLEOTIDE SEQUENCE [LARGE SCALE GENOMIC DNA]</scope>
    <source>
        <strain evidence="7">XCY_ONT2</strain>
    </source>
</reference>
<evidence type="ECO:0000256" key="1">
    <source>
        <dbReference type="ARBA" id="ARBA00022723"/>
    </source>
</evidence>
<dbReference type="InterPro" id="IPR038441">
    <property type="entry name" value="THAP_Znf_sf"/>
</dbReference>
<dbReference type="GO" id="GO:0008270">
    <property type="term" value="F:zinc ion binding"/>
    <property type="evidence" value="ECO:0007669"/>
    <property type="project" value="UniProtKB-KW"/>
</dbReference>
<dbReference type="AlphaFoldDB" id="A0AAN7VD11"/>